<name>M7BQE6_CHEMY</name>
<reference evidence="2" key="1">
    <citation type="journal article" date="2013" name="Nat. Genet.">
        <title>The draft genomes of soft-shell turtle and green sea turtle yield insights into the development and evolution of the turtle-specific body plan.</title>
        <authorList>
            <person name="Wang Z."/>
            <person name="Pascual-Anaya J."/>
            <person name="Zadissa A."/>
            <person name="Li W."/>
            <person name="Niimura Y."/>
            <person name="Huang Z."/>
            <person name="Li C."/>
            <person name="White S."/>
            <person name="Xiong Z."/>
            <person name="Fang D."/>
            <person name="Wang B."/>
            <person name="Ming Y."/>
            <person name="Chen Y."/>
            <person name="Zheng Y."/>
            <person name="Kuraku S."/>
            <person name="Pignatelli M."/>
            <person name="Herrero J."/>
            <person name="Beal K."/>
            <person name="Nozawa M."/>
            <person name="Li Q."/>
            <person name="Wang J."/>
            <person name="Zhang H."/>
            <person name="Yu L."/>
            <person name="Shigenobu S."/>
            <person name="Wang J."/>
            <person name="Liu J."/>
            <person name="Flicek P."/>
            <person name="Searle S."/>
            <person name="Wang J."/>
            <person name="Kuratani S."/>
            <person name="Yin Y."/>
            <person name="Aken B."/>
            <person name="Zhang G."/>
            <person name="Irie N."/>
        </authorList>
    </citation>
    <scope>NUCLEOTIDE SEQUENCE [LARGE SCALE GENOMIC DNA]</scope>
</reference>
<proteinExistence type="predicted"/>
<accession>M7BQE6</accession>
<dbReference type="AlphaFoldDB" id="M7BQE6"/>
<keyword evidence="2" id="KW-1185">Reference proteome</keyword>
<dbReference type="Proteomes" id="UP000031443">
    <property type="component" value="Unassembled WGS sequence"/>
</dbReference>
<protein>
    <submittedName>
        <fullName evidence="1">Uncharacterized protein</fullName>
    </submittedName>
</protein>
<dbReference type="EMBL" id="KB550350">
    <property type="protein sequence ID" value="EMP30342.1"/>
    <property type="molecule type" value="Genomic_DNA"/>
</dbReference>
<sequence>MYQKQAHKALKASGWSSLWRAGRCYNRCSRDRFSKSRKDLLNCRQRALRSTLVLHLSEKSKGSRPESISRQCSTVKTLGIRIARPKEAHSTGRE</sequence>
<evidence type="ECO:0000313" key="1">
    <source>
        <dbReference type="EMBL" id="EMP30342.1"/>
    </source>
</evidence>
<organism evidence="1 2">
    <name type="scientific">Chelonia mydas</name>
    <name type="common">Green sea-turtle</name>
    <name type="synonym">Chelonia agassizi</name>
    <dbReference type="NCBI Taxonomy" id="8469"/>
    <lineage>
        <taxon>Eukaryota</taxon>
        <taxon>Metazoa</taxon>
        <taxon>Chordata</taxon>
        <taxon>Craniata</taxon>
        <taxon>Vertebrata</taxon>
        <taxon>Euteleostomi</taxon>
        <taxon>Archelosauria</taxon>
        <taxon>Testudinata</taxon>
        <taxon>Testudines</taxon>
        <taxon>Cryptodira</taxon>
        <taxon>Durocryptodira</taxon>
        <taxon>Americhelydia</taxon>
        <taxon>Chelonioidea</taxon>
        <taxon>Cheloniidae</taxon>
        <taxon>Chelonia</taxon>
    </lineage>
</organism>
<evidence type="ECO:0000313" key="2">
    <source>
        <dbReference type="Proteomes" id="UP000031443"/>
    </source>
</evidence>
<gene>
    <name evidence="1" type="ORF">UY3_12540</name>
</gene>